<name>A0ABP0Q4M9_9DINO</name>
<reference evidence="1 2" key="1">
    <citation type="submission" date="2024-02" db="EMBL/GenBank/DDBJ databases">
        <authorList>
            <person name="Chen Y."/>
            <person name="Shah S."/>
            <person name="Dougan E. K."/>
            <person name="Thang M."/>
            <person name="Chan C."/>
        </authorList>
    </citation>
    <scope>NUCLEOTIDE SEQUENCE [LARGE SCALE GENOMIC DNA]</scope>
</reference>
<protein>
    <submittedName>
        <fullName evidence="1">Uncharacterized protein</fullName>
    </submittedName>
</protein>
<proteinExistence type="predicted"/>
<evidence type="ECO:0000313" key="2">
    <source>
        <dbReference type="Proteomes" id="UP001642484"/>
    </source>
</evidence>
<dbReference type="Proteomes" id="UP001642484">
    <property type="component" value="Unassembled WGS sequence"/>
</dbReference>
<gene>
    <name evidence="1" type="ORF">CCMP2556_LOCUS40508</name>
</gene>
<accession>A0ABP0Q4M9</accession>
<dbReference type="EMBL" id="CAXAMN010023991">
    <property type="protein sequence ID" value="CAK9082996.1"/>
    <property type="molecule type" value="Genomic_DNA"/>
</dbReference>
<organism evidence="1 2">
    <name type="scientific">Durusdinium trenchii</name>
    <dbReference type="NCBI Taxonomy" id="1381693"/>
    <lineage>
        <taxon>Eukaryota</taxon>
        <taxon>Sar</taxon>
        <taxon>Alveolata</taxon>
        <taxon>Dinophyceae</taxon>
        <taxon>Suessiales</taxon>
        <taxon>Symbiodiniaceae</taxon>
        <taxon>Durusdinium</taxon>
    </lineage>
</organism>
<evidence type="ECO:0000313" key="1">
    <source>
        <dbReference type="EMBL" id="CAK9082996.1"/>
    </source>
</evidence>
<keyword evidence="2" id="KW-1185">Reference proteome</keyword>
<comment type="caution">
    <text evidence="1">The sequence shown here is derived from an EMBL/GenBank/DDBJ whole genome shotgun (WGS) entry which is preliminary data.</text>
</comment>
<sequence>MTLKLFNLSGAIWTHSEKNIDAAAKKRYEELLKQVDAKGPFDHAKAKEAAYLSIKQGEKRSKNGKTCAVGEVSAEVEDKRLLRGTVGIVHSWVWEEGWQRPSVVYLKFEGVKWQLEGVSEPGVYPIVARTADWWLDKGRKTFRRLEAENLKKHKCCGCSTMKIADAFPRAQLAQPEADMMRHCLKCLQVKRADGMQCRKCLMTKTPAKFTPAMTTMPAAGILCIGCQGAVKKQINRQWKGFFTCQVCSQIFPTAVGVGKERKQACSNCASREADREKGWQTCRRKACKRKFADGCLKDGKRQRYCPECRAR</sequence>